<evidence type="ECO:0000313" key="2">
    <source>
        <dbReference type="EMBL" id="PWU98116.1"/>
    </source>
</evidence>
<dbReference type="VEuPathDB" id="TriTrypDB:TCSYLVIO_009964"/>
<dbReference type="VEuPathDB" id="TriTrypDB:TcCLB.510293.79"/>
<evidence type="ECO:0000313" key="3">
    <source>
        <dbReference type="Proteomes" id="UP000246121"/>
    </source>
</evidence>
<reference evidence="2 3" key="1">
    <citation type="journal article" date="2018" name="Microb. Genom.">
        <title>Expanding an expanded genome: long-read sequencing of Trypanosoma cruzi.</title>
        <authorList>
            <person name="Berna L."/>
            <person name="Rodriguez M."/>
            <person name="Chiribao M.L."/>
            <person name="Parodi-Talice A."/>
            <person name="Pita S."/>
            <person name="Rijo G."/>
            <person name="Alvarez-Valin F."/>
            <person name="Robello C."/>
        </authorList>
    </citation>
    <scope>NUCLEOTIDE SEQUENCE [LARGE SCALE GENOMIC DNA]</scope>
    <source>
        <strain evidence="2 3">Dm28c</strain>
    </source>
</reference>
<dbReference type="Proteomes" id="UP000246121">
    <property type="component" value="Unassembled WGS sequence"/>
</dbReference>
<dbReference type="VEuPathDB" id="TriTrypDB:TcCLB.508661.60"/>
<dbReference type="VEuPathDB" id="TriTrypDB:Tc_MARK_8505"/>
<keyword evidence="1" id="KW-0472">Membrane</keyword>
<protein>
    <submittedName>
        <fullName evidence="2">Putative GPI transamidase component Tta2</fullName>
    </submittedName>
</protein>
<comment type="caution">
    <text evidence="2">The sequence shown here is derived from an EMBL/GenBank/DDBJ whole genome shotgun (WGS) entry which is preliminary data.</text>
</comment>
<name>A0A2V2VQS8_TRYCR</name>
<evidence type="ECO:0000256" key="1">
    <source>
        <dbReference type="SAM" id="Phobius"/>
    </source>
</evidence>
<proteinExistence type="predicted"/>
<dbReference type="OrthoDB" id="271420at2759"/>
<keyword evidence="1" id="KW-1133">Transmembrane helix</keyword>
<feature type="transmembrane region" description="Helical" evidence="1">
    <location>
        <begin position="82"/>
        <end position="100"/>
    </location>
</feature>
<keyword evidence="1" id="KW-0812">Transmembrane</keyword>
<sequence>MPKTESLKLPLAAALVTLTVRWLTYNFRDFLPLPYHFGITTPNTAAETWKEAVFWKQRFGAVPEYLLVVVPWYVEHIPLLPSAMYVIILCVCDALTVFLVSQWPSAIPQLVFTLFVLNPAMILLPALESLAPVEHLILTVVIECCRRPRIRGGLIYVARILAPVLGFSFIAVTVALWFPVGTKSSKVAIIGVILGELGIGGFSLLYLLQWRNMSTRTSLYAPPDNGVMWYVRLLIIPVFERCMEVFQIQLPAMLTVLVAVALPNEVLAKTLEYASSIPGNRRLFLVLFAVCLSKLCRFHLALPDYSLAVLFIYSLLDKTGGGGKGGKEETGFSMFDHICSANVFVPVYTLLLAVPLQYSFYTGWVMWDTANPNWVFFPQVAFAVVGAIFMIIFLRKVFDAITKETVVEDTPKQS</sequence>
<dbReference type="VEuPathDB" id="TriTrypDB:TcBrA4_0003870"/>
<dbReference type="VEuPathDB" id="TriTrypDB:ECC02_003872"/>
<dbReference type="AlphaFoldDB" id="A0A2V2VQS8"/>
<dbReference type="VEuPathDB" id="TriTrypDB:TcG_02468"/>
<dbReference type="EMBL" id="PRFA01000013">
    <property type="protein sequence ID" value="PWU98116.1"/>
    <property type="molecule type" value="Genomic_DNA"/>
</dbReference>
<gene>
    <name evidence="2" type="ORF">C4B63_13g199</name>
</gene>
<feature type="transmembrane region" description="Helical" evidence="1">
    <location>
        <begin position="186"/>
        <end position="208"/>
    </location>
</feature>
<organism evidence="2 3">
    <name type="scientific">Trypanosoma cruzi</name>
    <dbReference type="NCBI Taxonomy" id="5693"/>
    <lineage>
        <taxon>Eukaryota</taxon>
        <taxon>Discoba</taxon>
        <taxon>Euglenozoa</taxon>
        <taxon>Kinetoplastea</taxon>
        <taxon>Metakinetoplastina</taxon>
        <taxon>Trypanosomatida</taxon>
        <taxon>Trypanosomatidae</taxon>
        <taxon>Trypanosoma</taxon>
        <taxon>Schizotrypanum</taxon>
    </lineage>
</organism>
<dbReference type="VEuPathDB" id="TriTrypDB:BCY84_16165"/>
<accession>A0A2V2VQS8</accession>
<feature type="transmembrane region" description="Helical" evidence="1">
    <location>
        <begin position="374"/>
        <end position="394"/>
    </location>
</feature>
<feature type="transmembrane region" description="Helical" evidence="1">
    <location>
        <begin position="334"/>
        <end position="354"/>
    </location>
</feature>
<dbReference type="VEuPathDB" id="TriTrypDB:C3747_73g15"/>
<dbReference type="VEuPathDB" id="TriTrypDB:TCDM_01178"/>
<dbReference type="VEuPathDB" id="TriTrypDB:C4B63_13g199"/>
<dbReference type="VEuPathDB" id="TriTrypDB:TcCL_NonESM08485"/>
<feature type="transmembrane region" description="Helical" evidence="1">
    <location>
        <begin position="156"/>
        <end position="180"/>
    </location>
</feature>
<dbReference type="VEuPathDB" id="TriTrypDB:TcYC6_0080070"/>